<evidence type="ECO:0000256" key="2">
    <source>
        <dbReference type="ARBA" id="ARBA00022598"/>
    </source>
</evidence>
<dbReference type="EMBL" id="UAUI01000001">
    <property type="protein sequence ID" value="SPZ34906.1"/>
    <property type="molecule type" value="Genomic_DNA"/>
</dbReference>
<dbReference type="InterPro" id="IPR042099">
    <property type="entry name" value="ANL_N_sf"/>
</dbReference>
<evidence type="ECO:0000313" key="5">
    <source>
        <dbReference type="EMBL" id="SPZ34906.1"/>
    </source>
</evidence>
<dbReference type="Pfam" id="PF00501">
    <property type="entry name" value="AMP-binding"/>
    <property type="match status" value="1"/>
</dbReference>
<name>A0AB38F6F1_RHOWR</name>
<evidence type="ECO:0000259" key="4">
    <source>
        <dbReference type="Pfam" id="PF13193"/>
    </source>
</evidence>
<dbReference type="RefSeq" id="WP_218027694.1">
    <property type="nucleotide sequence ID" value="NZ_QTTP01000001.1"/>
</dbReference>
<comment type="caution">
    <text evidence="5">The sequence shown here is derived from an EMBL/GenBank/DDBJ whole genome shotgun (WGS) entry which is preliminary data.</text>
</comment>
<evidence type="ECO:0000313" key="6">
    <source>
        <dbReference type="Proteomes" id="UP000251211"/>
    </source>
</evidence>
<protein>
    <submittedName>
        <fullName evidence="5">Fatty-acid--CoA ligase</fullName>
        <ecNumber evidence="5">6.2.1.-</ecNumber>
        <ecNumber evidence="5">6.2.1.3</ecNumber>
    </submittedName>
</protein>
<dbReference type="EC" id="6.2.1.-" evidence="5"/>
<dbReference type="Gene3D" id="3.40.50.12780">
    <property type="entry name" value="N-terminal domain of ligase-like"/>
    <property type="match status" value="1"/>
</dbReference>
<dbReference type="PANTHER" id="PTHR24096:SF149">
    <property type="entry name" value="AMP-BINDING DOMAIN-CONTAINING PROTEIN-RELATED"/>
    <property type="match status" value="1"/>
</dbReference>
<dbReference type="InterPro" id="IPR020845">
    <property type="entry name" value="AMP-binding_CS"/>
</dbReference>
<dbReference type="Pfam" id="PF13193">
    <property type="entry name" value="AMP-binding_C"/>
    <property type="match status" value="1"/>
</dbReference>
<dbReference type="GO" id="GO:0004467">
    <property type="term" value="F:long-chain fatty acid-CoA ligase activity"/>
    <property type="evidence" value="ECO:0007669"/>
    <property type="project" value="UniProtKB-EC"/>
</dbReference>
<dbReference type="InterPro" id="IPR045851">
    <property type="entry name" value="AMP-bd_C_sf"/>
</dbReference>
<gene>
    <name evidence="5" type="primary">fadD_2</name>
    <name evidence="5" type="ORF">NCTC13229_00497</name>
</gene>
<comment type="similarity">
    <text evidence="1">Belongs to the ATP-dependent AMP-binding enzyme family.</text>
</comment>
<dbReference type="InterPro" id="IPR000873">
    <property type="entry name" value="AMP-dep_synth/lig_dom"/>
</dbReference>
<dbReference type="AlphaFoldDB" id="A0AB38F6F1"/>
<organism evidence="5 6">
    <name type="scientific">Rhodococcus wratislaviensis</name>
    <name type="common">Tsukamurella wratislaviensis</name>
    <dbReference type="NCBI Taxonomy" id="44752"/>
    <lineage>
        <taxon>Bacteria</taxon>
        <taxon>Bacillati</taxon>
        <taxon>Actinomycetota</taxon>
        <taxon>Actinomycetes</taxon>
        <taxon>Mycobacteriales</taxon>
        <taxon>Nocardiaceae</taxon>
        <taxon>Rhodococcus</taxon>
    </lineage>
</organism>
<dbReference type="PANTHER" id="PTHR24096">
    <property type="entry name" value="LONG-CHAIN-FATTY-ACID--COA LIGASE"/>
    <property type="match status" value="1"/>
</dbReference>
<dbReference type="PROSITE" id="PS00455">
    <property type="entry name" value="AMP_BINDING"/>
    <property type="match status" value="1"/>
</dbReference>
<dbReference type="Gene3D" id="3.30.300.30">
    <property type="match status" value="1"/>
</dbReference>
<evidence type="ECO:0000259" key="3">
    <source>
        <dbReference type="Pfam" id="PF00501"/>
    </source>
</evidence>
<keyword evidence="2 5" id="KW-0436">Ligase</keyword>
<evidence type="ECO:0000256" key="1">
    <source>
        <dbReference type="ARBA" id="ARBA00006432"/>
    </source>
</evidence>
<dbReference type="Proteomes" id="UP000251211">
    <property type="component" value="Unassembled WGS sequence"/>
</dbReference>
<reference evidence="5 6" key="1">
    <citation type="submission" date="2018-06" db="EMBL/GenBank/DDBJ databases">
        <authorList>
            <consortium name="Pathogen Informatics"/>
            <person name="Doyle S."/>
        </authorList>
    </citation>
    <scope>NUCLEOTIDE SEQUENCE [LARGE SCALE GENOMIC DNA]</scope>
    <source>
        <strain evidence="5 6">NCTC13229</strain>
    </source>
</reference>
<dbReference type="InterPro" id="IPR025110">
    <property type="entry name" value="AMP-bd_C"/>
</dbReference>
<feature type="domain" description="AMP-binding enzyme C-terminal" evidence="4">
    <location>
        <begin position="457"/>
        <end position="534"/>
    </location>
</feature>
<dbReference type="SUPFAM" id="SSF56801">
    <property type="entry name" value="Acetyl-CoA synthetase-like"/>
    <property type="match status" value="1"/>
</dbReference>
<accession>A0AB38F6F1</accession>
<proteinExistence type="inferred from homology"/>
<feature type="domain" description="AMP-dependent synthetase/ligase" evidence="3">
    <location>
        <begin position="20"/>
        <end position="406"/>
    </location>
</feature>
<sequence>MNLPRSLTYPHVGVDAAVDAAGRAYGDRIALRDGAETLTFAELADRVRRVAGGLRERGIGTGDIVMIHLPNSIWHEVAYFGILAAGAAAAPVNPAQPPIALRQQMADLRVTAAVTGSSCGTRLADAGTEDLRLIVHIGPASPGLTPSHLVDFTELLAAQPIIEKLTTPDTLAHLQLTGGTTGRSKGVRVLHRNILAHAVQQAAWRAGHQVRIDNSEDLTLEPLASADDFPLHPGRDVQVSTAPMFHGLAMVSLVLNILCGTTTVLFGRFQASAYLAAVEEHRATYMTGAPAFYHALLAAPDLESYDLSSVRLAYGGGAPMDSNTLTRLRRALPCAVVAEGYGLSEATGSLASMRLTRPSENPKGTVGTPTPDTVLQIRSEDGRTLLEPGEIGEIWARGPQITDGYHGDPQLTAKQFDGGWLRTGDLGHLDDKGFLFLAGRAKDMIIYKGYNVYPQHLEEVLADHPDVAEVSVVGTAVEGVGETPVAFVVVRAGAEHRKTLLTELLAHVSERVAPYQRIHAVHVVDAMPLSATGKVLKAALRELLPEQINEIRS</sequence>
<dbReference type="EC" id="6.2.1.3" evidence="5"/>